<evidence type="ECO:0000313" key="10">
    <source>
        <dbReference type="EMBL" id="MBK1876045.1"/>
    </source>
</evidence>
<dbReference type="GO" id="GO:0016139">
    <property type="term" value="P:glycoside catabolic process"/>
    <property type="evidence" value="ECO:0007669"/>
    <property type="project" value="TreeGrafter"/>
</dbReference>
<dbReference type="Gene3D" id="3.20.20.80">
    <property type="entry name" value="Glycosidases"/>
    <property type="match status" value="1"/>
</dbReference>
<evidence type="ECO:0000256" key="7">
    <source>
        <dbReference type="SAM" id="SignalP"/>
    </source>
</evidence>
<dbReference type="InterPro" id="IPR031919">
    <property type="entry name" value="Fucosidase_C"/>
</dbReference>
<dbReference type="SMART" id="SM00812">
    <property type="entry name" value="Alpha_L_fucos"/>
    <property type="match status" value="1"/>
</dbReference>
<feature type="domain" description="Glycoside hydrolase family 29 N-terminal" evidence="8">
    <location>
        <begin position="18"/>
        <end position="409"/>
    </location>
</feature>
<dbReference type="GO" id="GO:0006004">
    <property type="term" value="P:fucose metabolic process"/>
    <property type="evidence" value="ECO:0007669"/>
    <property type="project" value="InterPro"/>
</dbReference>
<evidence type="ECO:0000259" key="9">
    <source>
        <dbReference type="Pfam" id="PF16757"/>
    </source>
</evidence>
<dbReference type="InterPro" id="IPR016286">
    <property type="entry name" value="FUC_metazoa-typ"/>
</dbReference>
<evidence type="ECO:0000256" key="2">
    <source>
        <dbReference type="ARBA" id="ARBA00007951"/>
    </source>
</evidence>
<evidence type="ECO:0000256" key="6">
    <source>
        <dbReference type="ARBA" id="ARBA00023295"/>
    </source>
</evidence>
<dbReference type="GO" id="GO:0004560">
    <property type="term" value="F:alpha-L-fucosidase activity"/>
    <property type="evidence" value="ECO:0007669"/>
    <property type="project" value="InterPro"/>
</dbReference>
<dbReference type="InterPro" id="IPR013780">
    <property type="entry name" value="Glyco_hydro_b"/>
</dbReference>
<organism evidence="10 11">
    <name type="scientific">Pelagicoccus mobilis</name>
    <dbReference type="NCBI Taxonomy" id="415221"/>
    <lineage>
        <taxon>Bacteria</taxon>
        <taxon>Pseudomonadati</taxon>
        <taxon>Verrucomicrobiota</taxon>
        <taxon>Opitutia</taxon>
        <taxon>Puniceicoccales</taxon>
        <taxon>Pelagicoccaceae</taxon>
        <taxon>Pelagicoccus</taxon>
    </lineage>
</organism>
<comment type="function">
    <text evidence="1">Alpha-L-fucosidase is responsible for hydrolyzing the alpha-1,6-linked fucose joined to the reducing-end N-acetylglucosamine of the carbohydrate moieties of glycoproteins.</text>
</comment>
<evidence type="ECO:0000256" key="3">
    <source>
        <dbReference type="ARBA" id="ARBA00012662"/>
    </source>
</evidence>
<feature type="domain" description="Alpha-L-fucosidase C-terminal" evidence="9">
    <location>
        <begin position="442"/>
        <end position="523"/>
    </location>
</feature>
<dbReference type="InterPro" id="IPR057739">
    <property type="entry name" value="Glyco_hydro_29_N"/>
</dbReference>
<name>A0A934RV79_9BACT</name>
<dbReference type="GO" id="GO:0005764">
    <property type="term" value="C:lysosome"/>
    <property type="evidence" value="ECO:0007669"/>
    <property type="project" value="TreeGrafter"/>
</dbReference>
<feature type="chain" id="PRO_5037956087" description="alpha-L-fucosidase" evidence="7">
    <location>
        <begin position="24"/>
        <end position="525"/>
    </location>
</feature>
<proteinExistence type="inferred from homology"/>
<comment type="caution">
    <text evidence="10">The sequence shown here is derived from an EMBL/GenBank/DDBJ whole genome shotgun (WGS) entry which is preliminary data.</text>
</comment>
<dbReference type="Pfam" id="PF01120">
    <property type="entry name" value="Alpha_L_fucos"/>
    <property type="match status" value="1"/>
</dbReference>
<evidence type="ECO:0000256" key="1">
    <source>
        <dbReference type="ARBA" id="ARBA00004071"/>
    </source>
</evidence>
<protein>
    <recommendedName>
        <fullName evidence="3">alpha-L-fucosidase</fullName>
        <ecNumber evidence="3">3.2.1.51</ecNumber>
    </recommendedName>
</protein>
<dbReference type="Pfam" id="PF16757">
    <property type="entry name" value="Fucosidase_C"/>
    <property type="match status" value="1"/>
</dbReference>
<dbReference type="SUPFAM" id="SSF51445">
    <property type="entry name" value="(Trans)glycosidases"/>
    <property type="match status" value="1"/>
</dbReference>
<evidence type="ECO:0000256" key="5">
    <source>
        <dbReference type="ARBA" id="ARBA00022801"/>
    </source>
</evidence>
<dbReference type="InterPro" id="IPR017853">
    <property type="entry name" value="GH"/>
</dbReference>
<evidence type="ECO:0000313" key="11">
    <source>
        <dbReference type="Proteomes" id="UP000617628"/>
    </source>
</evidence>
<keyword evidence="5" id="KW-0378">Hydrolase</keyword>
<gene>
    <name evidence="10" type="ORF">JIN87_04140</name>
</gene>
<accession>A0A934RV79</accession>
<comment type="similarity">
    <text evidence="2">Belongs to the glycosyl hydrolase 29 family.</text>
</comment>
<dbReference type="PANTHER" id="PTHR10030">
    <property type="entry name" value="ALPHA-L-FUCOSIDASE"/>
    <property type="match status" value="1"/>
</dbReference>
<evidence type="ECO:0000256" key="4">
    <source>
        <dbReference type="ARBA" id="ARBA00022729"/>
    </source>
</evidence>
<dbReference type="RefSeq" id="WP_200354262.1">
    <property type="nucleotide sequence ID" value="NZ_JAENIL010000006.1"/>
</dbReference>
<dbReference type="Gene3D" id="2.60.40.1180">
    <property type="entry name" value="Golgi alpha-mannosidase II"/>
    <property type="match status" value="1"/>
</dbReference>
<dbReference type="EMBL" id="JAENIL010000006">
    <property type="protein sequence ID" value="MBK1876045.1"/>
    <property type="molecule type" value="Genomic_DNA"/>
</dbReference>
<dbReference type="Proteomes" id="UP000617628">
    <property type="component" value="Unassembled WGS sequence"/>
</dbReference>
<dbReference type="InterPro" id="IPR000933">
    <property type="entry name" value="Glyco_hydro_29"/>
</dbReference>
<keyword evidence="11" id="KW-1185">Reference proteome</keyword>
<feature type="signal peptide" evidence="7">
    <location>
        <begin position="1"/>
        <end position="23"/>
    </location>
</feature>
<keyword evidence="6" id="KW-0326">Glycosidase</keyword>
<dbReference type="PIRSF" id="PIRSF001092">
    <property type="entry name" value="Alpha-L-fucosidase"/>
    <property type="match status" value="1"/>
</dbReference>
<sequence>MTKIIVNRVLATVLTLAASTPMAASYEENWESLAAHNESPEWFRDAKFGIYFHWGPYSVPAFGNEHYPRTMYGTVNGKRPVENKQKRNYNLGVGFQTFREHYFHLEKYGEPKDVEYHDLFPEFRAENFNAEEWADLFYLAGAQFAGPVAEHHDGYSMWDSALTPWDTVDTGPKRDIVGEISKAIRKRGMKLVTTFHHAKMGQAAEGSSVKDQRRWHYYGRQKYFERVAPGHVDDPEVSKLYGTMPWEDFLVMWNGKLEEVIDAYQPDIIWFDSWLDRIPAENRQKFAAYYLNAADDWGKEVVITYKQEDMPQNLGVVDFEKGRMDDLTDYTWLTDDTISAGTWTTTGSWSYTEELIIKSSSELVHTLIDIVSKNGNLLLNISPRADGTIPEAQKESLLGVGKWLRANGEAIYGTRPFKVYGEGPKRMASSGHFVQMTGSYNEENIRFTTKDDAIYAIQMGWAGSKKEVLIKSVIPENLEGRTVANVSVVDSPETISWEQADEGLLVTTPFKASNKIAICFKIETE</sequence>
<keyword evidence="4 7" id="KW-0732">Signal</keyword>
<reference evidence="10" key="1">
    <citation type="submission" date="2021-01" db="EMBL/GenBank/DDBJ databases">
        <title>Modified the classification status of verrucomicrobia.</title>
        <authorList>
            <person name="Feng X."/>
        </authorList>
    </citation>
    <scope>NUCLEOTIDE SEQUENCE</scope>
    <source>
        <strain evidence="10">KCTC 13126</strain>
    </source>
</reference>
<evidence type="ECO:0000259" key="8">
    <source>
        <dbReference type="Pfam" id="PF01120"/>
    </source>
</evidence>
<dbReference type="AlphaFoldDB" id="A0A934RV79"/>
<dbReference type="PANTHER" id="PTHR10030:SF37">
    <property type="entry name" value="ALPHA-L-FUCOSIDASE-RELATED"/>
    <property type="match status" value="1"/>
</dbReference>
<dbReference type="EC" id="3.2.1.51" evidence="3"/>